<dbReference type="InterPro" id="IPR051159">
    <property type="entry name" value="Hexapeptide_acetyltransf"/>
</dbReference>
<dbReference type="PANTHER" id="PTHR23416">
    <property type="entry name" value="SIALIC ACID SYNTHASE-RELATED"/>
    <property type="match status" value="1"/>
</dbReference>
<keyword evidence="6" id="KW-1185">Reference proteome</keyword>
<reference evidence="5" key="1">
    <citation type="submission" date="2007-06" db="EMBL/GenBank/DDBJ databases">
        <authorList>
            <person name="Fulton L."/>
            <person name="Clifton S."/>
            <person name="Fulton B."/>
            <person name="Xu J."/>
            <person name="Minx P."/>
            <person name="Pepin K.H."/>
            <person name="Johnson M."/>
            <person name="Thiruvilangam P."/>
            <person name="Bhonagiri V."/>
            <person name="Nash W.E."/>
            <person name="Mardis E.R."/>
            <person name="Wilson R.K."/>
        </authorList>
    </citation>
    <scope>NUCLEOTIDE SEQUENCE [LARGE SCALE GENOMIC DNA]</scope>
    <source>
        <strain evidence="5">ATCC 8492</strain>
    </source>
</reference>
<dbReference type="PANTHER" id="PTHR23416:SF23">
    <property type="entry name" value="ACETYLTRANSFERASE C18B11.09C-RELATED"/>
    <property type="match status" value="1"/>
</dbReference>
<accession>A0ABC9NBC6</accession>
<dbReference type="InterPro" id="IPR011004">
    <property type="entry name" value="Trimer_LpxA-like_sf"/>
</dbReference>
<dbReference type="EMBL" id="AAYH02000044">
    <property type="protein sequence ID" value="EDO53941.1"/>
    <property type="molecule type" value="Genomic_DNA"/>
</dbReference>
<gene>
    <name evidence="5" type="ORF">BACUNI_02562</name>
</gene>
<dbReference type="GO" id="GO:0016746">
    <property type="term" value="F:acyltransferase activity"/>
    <property type="evidence" value="ECO:0007669"/>
    <property type="project" value="UniProtKB-KW"/>
</dbReference>
<protein>
    <submittedName>
        <fullName evidence="5">Uncharacterized protein</fullName>
    </submittedName>
</protein>
<comment type="caution">
    <text evidence="5">The sequence shown here is derived from an EMBL/GenBank/DDBJ whole genome shotgun (WGS) entry which is preliminary data.</text>
</comment>
<dbReference type="Proteomes" id="UP000004110">
    <property type="component" value="Unassembled WGS sequence"/>
</dbReference>
<keyword evidence="4" id="KW-0012">Acyltransferase</keyword>
<organism evidence="5 6">
    <name type="scientific">Bacteroides uniformis (strain ATCC 8492 / DSM 6597 / CCUG 4942 / CIP 103695 / JCM 5828 / KCTC 5204 / NCTC 13054 / VPI 0061)</name>
    <dbReference type="NCBI Taxonomy" id="411479"/>
    <lineage>
        <taxon>Bacteria</taxon>
        <taxon>Pseudomonadati</taxon>
        <taxon>Bacteroidota</taxon>
        <taxon>Bacteroidia</taxon>
        <taxon>Bacteroidales</taxon>
        <taxon>Bacteroidaceae</taxon>
        <taxon>Bacteroides</taxon>
    </lineage>
</organism>
<sequence length="54" mass="5506">MIGNNVYIAKGSIVMGGITIGNNVTIGANAVVTKPIPDNAIVAGVPTKILRTKE</sequence>
<dbReference type="SUPFAM" id="SSF51161">
    <property type="entry name" value="Trimeric LpxA-like enzymes"/>
    <property type="match status" value="1"/>
</dbReference>
<comment type="similarity">
    <text evidence="1">Belongs to the transferase hexapeptide repeat family.</text>
</comment>
<proteinExistence type="inferred from homology"/>
<dbReference type="Pfam" id="PF00132">
    <property type="entry name" value="Hexapep"/>
    <property type="match status" value="1"/>
</dbReference>
<keyword evidence="2" id="KW-0808">Transferase</keyword>
<reference evidence="5" key="2">
    <citation type="submission" date="2013-11" db="EMBL/GenBank/DDBJ databases">
        <title>Draft genome sequence of Bacteroides uniformis (ATCC 8492).</title>
        <authorList>
            <person name="Sudarsanam P."/>
            <person name="Ley R."/>
            <person name="Guruge J."/>
            <person name="Turnbaugh P.J."/>
            <person name="Mahowald M."/>
            <person name="Liep D."/>
            <person name="Gordon J."/>
        </authorList>
    </citation>
    <scope>NUCLEOTIDE SEQUENCE</scope>
    <source>
        <strain evidence="5">ATCC 8492</strain>
    </source>
</reference>
<evidence type="ECO:0000313" key="5">
    <source>
        <dbReference type="EMBL" id="EDO53941.1"/>
    </source>
</evidence>
<name>A0ABC9NBC6_BACUC</name>
<dbReference type="InterPro" id="IPR001451">
    <property type="entry name" value="Hexapep"/>
</dbReference>
<evidence type="ECO:0000256" key="3">
    <source>
        <dbReference type="ARBA" id="ARBA00022737"/>
    </source>
</evidence>
<dbReference type="Gene3D" id="2.160.10.10">
    <property type="entry name" value="Hexapeptide repeat proteins"/>
    <property type="match status" value="1"/>
</dbReference>
<evidence type="ECO:0000256" key="4">
    <source>
        <dbReference type="ARBA" id="ARBA00023315"/>
    </source>
</evidence>
<evidence type="ECO:0000256" key="2">
    <source>
        <dbReference type="ARBA" id="ARBA00022679"/>
    </source>
</evidence>
<evidence type="ECO:0000313" key="6">
    <source>
        <dbReference type="Proteomes" id="UP000004110"/>
    </source>
</evidence>
<dbReference type="PROSITE" id="PS00101">
    <property type="entry name" value="HEXAPEP_TRANSFERASES"/>
    <property type="match status" value="1"/>
</dbReference>
<dbReference type="InterPro" id="IPR018357">
    <property type="entry name" value="Hexapep_transf_CS"/>
</dbReference>
<keyword evidence="3" id="KW-0677">Repeat</keyword>
<dbReference type="AlphaFoldDB" id="A0ABC9NBC6"/>
<evidence type="ECO:0000256" key="1">
    <source>
        <dbReference type="ARBA" id="ARBA00007274"/>
    </source>
</evidence>